<evidence type="ECO:0000313" key="1">
    <source>
        <dbReference type="EMBL" id="QHT99406.1"/>
    </source>
</evidence>
<proteinExistence type="predicted"/>
<reference evidence="1" key="1">
    <citation type="journal article" date="2020" name="Nature">
        <title>Giant virus diversity and host interactions through global metagenomics.</title>
        <authorList>
            <person name="Schulz F."/>
            <person name="Roux S."/>
            <person name="Paez-Espino D."/>
            <person name="Jungbluth S."/>
            <person name="Walsh D.A."/>
            <person name="Denef V.J."/>
            <person name="McMahon K.D."/>
            <person name="Konstantinidis K.T."/>
            <person name="Eloe-Fadrosh E.A."/>
            <person name="Kyrpides N.C."/>
            <person name="Woyke T."/>
        </authorList>
    </citation>
    <scope>NUCLEOTIDE SEQUENCE</scope>
    <source>
        <strain evidence="1">GVMAG-M-3300025699-48</strain>
    </source>
</reference>
<dbReference type="EMBL" id="MN740307">
    <property type="protein sequence ID" value="QHT99406.1"/>
    <property type="molecule type" value="Genomic_DNA"/>
</dbReference>
<organism evidence="1">
    <name type="scientific">viral metagenome</name>
    <dbReference type="NCBI Taxonomy" id="1070528"/>
    <lineage>
        <taxon>unclassified sequences</taxon>
        <taxon>metagenomes</taxon>
        <taxon>organismal metagenomes</taxon>
    </lineage>
</organism>
<sequence length="48" mass="5557">MCSQPEIIFLGFKALCFKIKNRVFSGKFIIQDLKSGHFQNVHFSKPLL</sequence>
<protein>
    <submittedName>
        <fullName evidence="1">Uncharacterized protein</fullName>
    </submittedName>
</protein>
<name>A0A6C0J453_9ZZZZ</name>
<dbReference type="AlphaFoldDB" id="A0A6C0J453"/>
<accession>A0A6C0J453</accession>